<feature type="transmembrane region" description="Helical" evidence="10">
    <location>
        <begin position="368"/>
        <end position="390"/>
    </location>
</feature>
<feature type="transmembrane region" description="Helical" evidence="10">
    <location>
        <begin position="836"/>
        <end position="859"/>
    </location>
</feature>
<feature type="transmembrane region" description="Helical" evidence="10">
    <location>
        <begin position="1006"/>
        <end position="1024"/>
    </location>
</feature>
<dbReference type="InterPro" id="IPR023299">
    <property type="entry name" value="ATPase_P-typ_cyto_dom_N"/>
</dbReference>
<gene>
    <name evidence="12" type="ORF">RHTO_08165</name>
</gene>
<dbReference type="Pfam" id="PF00690">
    <property type="entry name" value="Cation_ATPase_N"/>
    <property type="match status" value="1"/>
</dbReference>
<dbReference type="eggNOG" id="KOG0203">
    <property type="taxonomic scope" value="Eukaryota"/>
</dbReference>
<feature type="transmembrane region" description="Helical" evidence="10">
    <location>
        <begin position="865"/>
        <end position="885"/>
    </location>
</feature>
<dbReference type="SUPFAM" id="SSF81653">
    <property type="entry name" value="Calcium ATPase, transduction domain A"/>
    <property type="match status" value="1"/>
</dbReference>
<dbReference type="SUPFAM" id="SSF81665">
    <property type="entry name" value="Calcium ATPase, transmembrane domain M"/>
    <property type="match status" value="1"/>
</dbReference>
<reference evidence="12 13" key="1">
    <citation type="journal article" date="2012" name="Nat. Commun.">
        <title>A multi-omic map of the lipid-producing yeast Rhodosporidium toruloides.</title>
        <authorList>
            <person name="Zhu Z."/>
            <person name="Zhang S."/>
            <person name="Liu H."/>
            <person name="Shen H."/>
            <person name="Lin X."/>
            <person name="Yang F."/>
            <person name="Zhou Y.J."/>
            <person name="Jin G."/>
            <person name="Ye M."/>
            <person name="Zou H."/>
            <person name="Zou H."/>
            <person name="Zhao Z.K."/>
        </authorList>
    </citation>
    <scope>NUCLEOTIDE SEQUENCE [LARGE SCALE GENOMIC DNA]</scope>
    <source>
        <strain evidence="12 13">NP11</strain>
    </source>
</reference>
<dbReference type="PANTHER" id="PTHR43294">
    <property type="entry name" value="SODIUM/POTASSIUM-TRANSPORTING ATPASE SUBUNIT ALPHA"/>
    <property type="match status" value="1"/>
</dbReference>
<keyword evidence="3 10" id="KW-0812">Transmembrane</keyword>
<dbReference type="Pfam" id="PF13246">
    <property type="entry name" value="Cation_ATPase"/>
    <property type="match status" value="1"/>
</dbReference>
<dbReference type="PANTHER" id="PTHR43294:SF21">
    <property type="entry name" value="CATION TRANSPORTING ATPASE"/>
    <property type="match status" value="1"/>
</dbReference>
<dbReference type="OrthoDB" id="158672at2759"/>
<name>M7WQL1_RHOT1</name>
<evidence type="ECO:0000256" key="1">
    <source>
        <dbReference type="ARBA" id="ARBA00004651"/>
    </source>
</evidence>
<keyword evidence="5" id="KW-0067">ATP-binding</keyword>
<dbReference type="InterPro" id="IPR036412">
    <property type="entry name" value="HAD-like_sf"/>
</dbReference>
<evidence type="ECO:0000256" key="6">
    <source>
        <dbReference type="ARBA" id="ARBA00022967"/>
    </source>
</evidence>
<dbReference type="AlphaFoldDB" id="M7WQL1"/>
<dbReference type="GO" id="GO:0006883">
    <property type="term" value="P:intracellular sodium ion homeostasis"/>
    <property type="evidence" value="ECO:0007669"/>
    <property type="project" value="TreeGrafter"/>
</dbReference>
<feature type="transmembrane region" description="Helical" evidence="10">
    <location>
        <begin position="910"/>
        <end position="935"/>
    </location>
</feature>
<comment type="subcellular location">
    <subcellularLocation>
        <location evidence="1">Cell membrane</location>
        <topology evidence="1">Multi-pass membrane protein</topology>
    </subcellularLocation>
</comment>
<dbReference type="RefSeq" id="XP_016273931.1">
    <property type="nucleotide sequence ID" value="XM_016421819.1"/>
</dbReference>
<dbReference type="GO" id="GO:0016887">
    <property type="term" value="F:ATP hydrolysis activity"/>
    <property type="evidence" value="ECO:0007669"/>
    <property type="project" value="InterPro"/>
</dbReference>
<dbReference type="SMART" id="SM00831">
    <property type="entry name" value="Cation_ATPase_N"/>
    <property type="match status" value="1"/>
</dbReference>
<dbReference type="SFLD" id="SFLDS00003">
    <property type="entry name" value="Haloacid_Dehalogenase"/>
    <property type="match status" value="1"/>
</dbReference>
<dbReference type="SUPFAM" id="SSF56784">
    <property type="entry name" value="HAD-like"/>
    <property type="match status" value="1"/>
</dbReference>
<feature type="transmembrane region" description="Helical" evidence="10">
    <location>
        <begin position="149"/>
        <end position="172"/>
    </location>
</feature>
<dbReference type="Gene3D" id="1.20.1110.10">
    <property type="entry name" value="Calcium-transporting ATPase, transmembrane domain"/>
    <property type="match status" value="1"/>
</dbReference>
<dbReference type="HOGENOM" id="CLU_002360_4_1_1"/>
<keyword evidence="8 10" id="KW-0472">Membrane</keyword>
<keyword evidence="6" id="KW-1278">Translocase</keyword>
<evidence type="ECO:0000259" key="11">
    <source>
        <dbReference type="SMART" id="SM00831"/>
    </source>
</evidence>
<evidence type="ECO:0000256" key="10">
    <source>
        <dbReference type="SAM" id="Phobius"/>
    </source>
</evidence>
<dbReference type="InterPro" id="IPR004014">
    <property type="entry name" value="ATPase_P-typ_cation-transptr_N"/>
</dbReference>
<feature type="region of interest" description="Disordered" evidence="9">
    <location>
        <begin position="1"/>
        <end position="22"/>
    </location>
</feature>
<feature type="transmembrane region" description="Helical" evidence="10">
    <location>
        <begin position="184"/>
        <end position="204"/>
    </location>
</feature>
<dbReference type="NCBIfam" id="TIGR01494">
    <property type="entry name" value="ATPase_P-type"/>
    <property type="match status" value="2"/>
</dbReference>
<dbReference type="InterPro" id="IPR018303">
    <property type="entry name" value="ATPase_P-typ_P_site"/>
</dbReference>
<dbReference type="GO" id="GO:0036376">
    <property type="term" value="P:sodium ion export across plasma membrane"/>
    <property type="evidence" value="ECO:0007669"/>
    <property type="project" value="TreeGrafter"/>
</dbReference>
<dbReference type="GO" id="GO:0005391">
    <property type="term" value="F:P-type sodium:potassium-exchanging transporter activity"/>
    <property type="evidence" value="ECO:0007669"/>
    <property type="project" value="TreeGrafter"/>
</dbReference>
<dbReference type="GO" id="GO:0005524">
    <property type="term" value="F:ATP binding"/>
    <property type="evidence" value="ECO:0007669"/>
    <property type="project" value="UniProtKB-KW"/>
</dbReference>
<dbReference type="GeneID" id="27372178"/>
<dbReference type="InterPro" id="IPR059000">
    <property type="entry name" value="ATPase_P-type_domA"/>
</dbReference>
<evidence type="ECO:0000313" key="12">
    <source>
        <dbReference type="EMBL" id="EMS22812.1"/>
    </source>
</evidence>
<dbReference type="SFLD" id="SFLDG00002">
    <property type="entry name" value="C1.7:_P-type_atpase_like"/>
    <property type="match status" value="1"/>
</dbReference>
<keyword evidence="4" id="KW-0547">Nucleotide-binding</keyword>
<evidence type="ECO:0000313" key="13">
    <source>
        <dbReference type="Proteomes" id="UP000016926"/>
    </source>
</evidence>
<dbReference type="Pfam" id="PF00122">
    <property type="entry name" value="E1-E2_ATPase"/>
    <property type="match status" value="1"/>
</dbReference>
<dbReference type="GO" id="GO:1902600">
    <property type="term" value="P:proton transmembrane transport"/>
    <property type="evidence" value="ECO:0007669"/>
    <property type="project" value="TreeGrafter"/>
</dbReference>
<dbReference type="GO" id="GO:1990573">
    <property type="term" value="P:potassium ion import across plasma membrane"/>
    <property type="evidence" value="ECO:0007669"/>
    <property type="project" value="TreeGrafter"/>
</dbReference>
<organism evidence="12 13">
    <name type="scientific">Rhodotorula toruloides (strain NP11)</name>
    <name type="common">Yeast</name>
    <name type="synonym">Rhodosporidium toruloides</name>
    <dbReference type="NCBI Taxonomy" id="1130832"/>
    <lineage>
        <taxon>Eukaryota</taxon>
        <taxon>Fungi</taxon>
        <taxon>Dikarya</taxon>
        <taxon>Basidiomycota</taxon>
        <taxon>Pucciniomycotina</taxon>
        <taxon>Microbotryomycetes</taxon>
        <taxon>Sporidiobolales</taxon>
        <taxon>Sporidiobolaceae</taxon>
        <taxon>Rhodotorula</taxon>
    </lineage>
</organism>
<dbReference type="InterPro" id="IPR050510">
    <property type="entry name" value="Cation_transp_ATPase_P-type"/>
</dbReference>
<dbReference type="Gene3D" id="3.40.50.1000">
    <property type="entry name" value="HAD superfamily/HAD-like"/>
    <property type="match status" value="1"/>
</dbReference>
<evidence type="ECO:0000256" key="9">
    <source>
        <dbReference type="SAM" id="MobiDB-lite"/>
    </source>
</evidence>
<proteinExistence type="predicted"/>
<feature type="compositionally biased region" description="Polar residues" evidence="9">
    <location>
        <begin position="11"/>
        <end position="22"/>
    </location>
</feature>
<evidence type="ECO:0000256" key="5">
    <source>
        <dbReference type="ARBA" id="ARBA00022840"/>
    </source>
</evidence>
<keyword evidence="2" id="KW-1003">Cell membrane</keyword>
<dbReference type="InterPro" id="IPR044492">
    <property type="entry name" value="P_typ_ATPase_HD_dom"/>
</dbReference>
<dbReference type="Proteomes" id="UP000016926">
    <property type="component" value="Unassembled WGS sequence"/>
</dbReference>
<dbReference type="Gene3D" id="3.40.1110.10">
    <property type="entry name" value="Calcium-transporting ATPase, cytoplasmic domain N"/>
    <property type="match status" value="1"/>
</dbReference>
<dbReference type="GO" id="GO:0030007">
    <property type="term" value="P:intracellular potassium ion homeostasis"/>
    <property type="evidence" value="ECO:0007669"/>
    <property type="project" value="TreeGrafter"/>
</dbReference>
<dbReference type="PRINTS" id="PR00121">
    <property type="entry name" value="NAKATPASE"/>
</dbReference>
<feature type="domain" description="Cation-transporting P-type ATPase N-terminal" evidence="11">
    <location>
        <begin position="100"/>
        <end position="173"/>
    </location>
</feature>
<dbReference type="InterPro" id="IPR023298">
    <property type="entry name" value="ATPase_P-typ_TM_dom_sf"/>
</dbReference>
<dbReference type="InterPro" id="IPR006068">
    <property type="entry name" value="ATPase_P-typ_cation-transptr_C"/>
</dbReference>
<feature type="transmembrane region" description="Helical" evidence="10">
    <location>
        <begin position="968"/>
        <end position="985"/>
    </location>
</feature>
<feature type="transmembrane region" description="Helical" evidence="10">
    <location>
        <begin position="326"/>
        <end position="348"/>
    </location>
</feature>
<evidence type="ECO:0000256" key="4">
    <source>
        <dbReference type="ARBA" id="ARBA00022741"/>
    </source>
</evidence>
<dbReference type="Pfam" id="PF00689">
    <property type="entry name" value="Cation_ATPase_C"/>
    <property type="match status" value="1"/>
</dbReference>
<dbReference type="InterPro" id="IPR008250">
    <property type="entry name" value="ATPase_P-typ_transduc_dom_A_sf"/>
</dbReference>
<dbReference type="InterPro" id="IPR023214">
    <property type="entry name" value="HAD_sf"/>
</dbReference>
<dbReference type="Gene3D" id="2.70.150.10">
    <property type="entry name" value="Calcium-transporting ATPase, cytoplasmic transduction domain A"/>
    <property type="match status" value="1"/>
</dbReference>
<protein>
    <submittedName>
        <fullName evidence="12">Sodium/potassium-transporting ATPase subunit alpha</fullName>
    </submittedName>
</protein>
<dbReference type="PRINTS" id="PR00119">
    <property type="entry name" value="CATATPASE"/>
</dbReference>
<evidence type="ECO:0000256" key="3">
    <source>
        <dbReference type="ARBA" id="ARBA00022692"/>
    </source>
</evidence>
<dbReference type="EMBL" id="KB722650">
    <property type="protein sequence ID" value="EMS22812.1"/>
    <property type="molecule type" value="Genomic_DNA"/>
</dbReference>
<evidence type="ECO:0000256" key="7">
    <source>
        <dbReference type="ARBA" id="ARBA00022989"/>
    </source>
</evidence>
<evidence type="ECO:0000256" key="2">
    <source>
        <dbReference type="ARBA" id="ARBA00022475"/>
    </source>
</evidence>
<dbReference type="InterPro" id="IPR001757">
    <property type="entry name" value="P_typ_ATPase"/>
</dbReference>
<dbReference type="SFLD" id="SFLDF00027">
    <property type="entry name" value="p-type_atpase"/>
    <property type="match status" value="1"/>
</dbReference>
<keyword evidence="7 10" id="KW-1133">Transmembrane helix</keyword>
<dbReference type="PROSITE" id="PS00154">
    <property type="entry name" value="ATPASE_E1_E2"/>
    <property type="match status" value="1"/>
</dbReference>
<feature type="transmembrane region" description="Helical" evidence="10">
    <location>
        <begin position="1036"/>
        <end position="1055"/>
    </location>
</feature>
<keyword evidence="13" id="KW-1185">Reference proteome</keyword>
<dbReference type="GO" id="GO:0005886">
    <property type="term" value="C:plasma membrane"/>
    <property type="evidence" value="ECO:0007669"/>
    <property type="project" value="UniProtKB-SubCell"/>
</dbReference>
<sequence>MPDKKIDYDLESTTSRSSTVQSALPVLKSRTHYASGANLRRMSTIESVRATTRAQQQKARVIGDFRTLSIHVTESRAEPKLVEKAKRKASKDIDDIATLDWHKLSIDELCQRLGVAPKSGLDKMMAAKRLAKDGRNVLSPPRTNWFAKIFWYFFGGFGTLLFVSSILCFIAWKPLGEPNPSTANLALAVVLLIVVLLQAVFNAWQDFTTSRTMAAIAGVLPTSILCRREGETKELPASELVMGDIVLLQLGAKVPADIRLIEVSSDLKFDRSILTGESLAVGATLDSTDENFMETRNVALQGTLCTEGSGVGVVVGRGNDTIFGRIAKAAVAGLALSVVAIIVVFWAAFLRRRHPDFINVPTLIVDCVSVAVAFIPEGLPFCVTMSLTVIMKRKGVLCKSLATVESLGSVSLICSDKTGTLTQNKMAVANVLVGDIAYNAGEAFKVALKPTDPVHSALNQLISVAAVCNDATFVGKEDENMPSQDRKVVGDATDTGLLRFAASIASVNELRSTVTEVGKLAFNSRNKFALKLVSKRTTSTAVLTGLTDGLESREQLLLAKGAPDVLMPRCTSILQADGTTLPLTDEAQESLSAVQKRFASLGQRVLLFAKRSVSSKSTSNMVGTDEEKMIALVEDLTVVGLVALADPPKHDSRETVERCRAAGIRFFMVTGDFALTAAAIARQVGIITCPPHLVKGFNDLSPHDGSASTSVVSRDKLEHEDMASTTALVLSGADLLKLSEEQWAQVFDEIVFARTSPQQKLQIVKRFQDDGCTVGCTGDGTNDSPALKQADVGVAVAGGSGVAMEAADLVLLDDFSAIVTGIESGRLCFENLKKSILYLLPAGSFSELTPVILNVFFGLPQALSSIQMILICAITDVLPGISLCYEKPEADLLLRPPRRPKQDHLADPRLIIHAYAFLGMLESLTSMVAAFYFGFQRHGIPFSALWLQYGNYAVDADVLAEATNRAQSLYFFNLVICQWFNLLSTRTRRRSLFQQDPLFHPHTRNLRLFPAMLLALVLGIFFSYPKFFQDVFLTRAIPAQYFFLPEAYGLCILGMDEARKLAVRRWPDGFFAKTAW</sequence>
<evidence type="ECO:0000256" key="8">
    <source>
        <dbReference type="ARBA" id="ARBA00023136"/>
    </source>
</evidence>
<accession>M7WQL1</accession>
<dbReference type="SUPFAM" id="SSF81660">
    <property type="entry name" value="Metal cation-transporting ATPase, ATP-binding domain N"/>
    <property type="match status" value="1"/>
</dbReference>